<keyword evidence="8 15" id="KW-0675">Receptor</keyword>
<dbReference type="RefSeq" id="WP_379838446.1">
    <property type="nucleotide sequence ID" value="NZ_JBHRYQ010000001.1"/>
</dbReference>
<dbReference type="PANTHER" id="PTHR30069">
    <property type="entry name" value="TONB-DEPENDENT OUTER MEMBRANE RECEPTOR"/>
    <property type="match status" value="1"/>
</dbReference>
<evidence type="ECO:0000313" key="16">
    <source>
        <dbReference type="Proteomes" id="UP001595616"/>
    </source>
</evidence>
<sequence>MKYILLSLFILTGNVFAQNIIISGQVIDSVSNEPLKDANFTVDFKRNTEDLKTDKYGNFKLTLSKNDHAISIKYVGYVPYWFYTNEYSTSKKMTIKMRPLVNELEQVVVSTARLDQNVKKPLLGVNQINLKTLQKIPSAFGEVDFLRAIQMLPGVSSVGEASNGVNIRGGTTDQNLILIDDTPIYNPTHMFGLFSVIPPDAISNLDLYKGNVPARYGGRAASVLDLSLKNPSLTNFKAVGGISIISSKLLVEAPIIKDRVGIYFAGRGAFTDFLLPKLSPQLENVKTNFYEGVVKAFWRVNSKNTLTLMTYGSKDFFQTDLLSNLPNVIGSATFFDHKTLNYNAKWVYLINNNLDLVTSFTKANYDPIIGTIENVTKYKVKLNSGLDQNIYKSSLNYQKGDNKLETGLNFTQTQIRPGTLEPGKAAGVNFIQIPTEYSNEYGIFIDDEYEFTKKLAVTGGLRYSFFTALGAGEMRTYDPTQARDEFSVTGSKTYAKGEIIKTYGGLEPRFGMRYLLSESVSLKMGYNLMRQYLQIVSNTTTPIPTSRWKTSDANIKPQVSHLFTVGSYKSFDGNIFDMSLEGYYRRSNNIIDYKPGADFLLQKFPETQLVQGFSTSYGIEAMFSKKKGNLTGWTNYTYARTFNQVYATTNVLDQVNGGNPYRANYDRPHTFNTSIDIAVDKHNSFAFNFVLSSGRPYSKPVGFVNYQNNFYPFYDERNNARIPTYHRLDFSWNISNPSMKDRRYTGNWAFSVYNVYAHKNAYSVYFKTENGSIKAYKLQIFGAPIVSLAYNFKFE</sequence>
<dbReference type="Proteomes" id="UP001595616">
    <property type="component" value="Unassembled WGS sequence"/>
</dbReference>
<organism evidence="15 16">
    <name type="scientific">Lacihabitans lacunae</name>
    <dbReference type="NCBI Taxonomy" id="1028214"/>
    <lineage>
        <taxon>Bacteria</taxon>
        <taxon>Pseudomonadati</taxon>
        <taxon>Bacteroidota</taxon>
        <taxon>Cytophagia</taxon>
        <taxon>Cytophagales</taxon>
        <taxon>Leadbetterellaceae</taxon>
        <taxon>Lacihabitans</taxon>
    </lineage>
</organism>
<comment type="similarity">
    <text evidence="10 11">Belongs to the TonB-dependent receptor family.</text>
</comment>
<dbReference type="SUPFAM" id="SSF49464">
    <property type="entry name" value="Carboxypeptidase regulatory domain-like"/>
    <property type="match status" value="1"/>
</dbReference>
<evidence type="ECO:0000256" key="8">
    <source>
        <dbReference type="ARBA" id="ARBA00023170"/>
    </source>
</evidence>
<evidence type="ECO:0000256" key="3">
    <source>
        <dbReference type="ARBA" id="ARBA00022452"/>
    </source>
</evidence>
<keyword evidence="5 12" id="KW-0732">Signal</keyword>
<evidence type="ECO:0000256" key="11">
    <source>
        <dbReference type="RuleBase" id="RU003357"/>
    </source>
</evidence>
<evidence type="ECO:0000256" key="1">
    <source>
        <dbReference type="ARBA" id="ARBA00004571"/>
    </source>
</evidence>
<feature type="domain" description="TonB-dependent receptor-like beta-barrel" evidence="13">
    <location>
        <begin position="307"/>
        <end position="755"/>
    </location>
</feature>
<dbReference type="Pfam" id="PF13715">
    <property type="entry name" value="CarbopepD_reg_2"/>
    <property type="match status" value="1"/>
</dbReference>
<dbReference type="PROSITE" id="PS52016">
    <property type="entry name" value="TONB_DEPENDENT_REC_3"/>
    <property type="match status" value="1"/>
</dbReference>
<dbReference type="Gene3D" id="2.170.130.10">
    <property type="entry name" value="TonB-dependent receptor, plug domain"/>
    <property type="match status" value="1"/>
</dbReference>
<evidence type="ECO:0000256" key="5">
    <source>
        <dbReference type="ARBA" id="ARBA00022729"/>
    </source>
</evidence>
<keyword evidence="2 10" id="KW-0813">Transport</keyword>
<dbReference type="Gene3D" id="2.60.40.1120">
    <property type="entry name" value="Carboxypeptidase-like, regulatory domain"/>
    <property type="match status" value="1"/>
</dbReference>
<dbReference type="InterPro" id="IPR008969">
    <property type="entry name" value="CarboxyPept-like_regulatory"/>
</dbReference>
<evidence type="ECO:0000256" key="6">
    <source>
        <dbReference type="ARBA" id="ARBA00023077"/>
    </source>
</evidence>
<evidence type="ECO:0000256" key="12">
    <source>
        <dbReference type="SAM" id="SignalP"/>
    </source>
</evidence>
<feature type="domain" description="TonB-dependent receptor plug" evidence="14">
    <location>
        <begin position="141"/>
        <end position="221"/>
    </location>
</feature>
<dbReference type="SUPFAM" id="SSF56935">
    <property type="entry name" value="Porins"/>
    <property type="match status" value="1"/>
</dbReference>
<evidence type="ECO:0000256" key="4">
    <source>
        <dbReference type="ARBA" id="ARBA00022692"/>
    </source>
</evidence>
<dbReference type="Gene3D" id="2.40.170.20">
    <property type="entry name" value="TonB-dependent receptor, beta-barrel domain"/>
    <property type="match status" value="1"/>
</dbReference>
<feature type="signal peptide" evidence="12">
    <location>
        <begin position="1"/>
        <end position="17"/>
    </location>
</feature>
<dbReference type="InterPro" id="IPR000531">
    <property type="entry name" value="Beta-barrel_TonB"/>
</dbReference>
<accession>A0ABV7YYE6</accession>
<name>A0ABV7YYE6_9BACT</name>
<comment type="subcellular location">
    <subcellularLocation>
        <location evidence="1 10">Cell outer membrane</location>
        <topology evidence="1 10">Multi-pass membrane protein</topology>
    </subcellularLocation>
</comment>
<keyword evidence="9 10" id="KW-0998">Cell outer membrane</keyword>
<evidence type="ECO:0000256" key="2">
    <source>
        <dbReference type="ARBA" id="ARBA00022448"/>
    </source>
</evidence>
<evidence type="ECO:0000256" key="10">
    <source>
        <dbReference type="PROSITE-ProRule" id="PRU01360"/>
    </source>
</evidence>
<feature type="chain" id="PRO_5046005829" evidence="12">
    <location>
        <begin position="18"/>
        <end position="795"/>
    </location>
</feature>
<dbReference type="Pfam" id="PF00593">
    <property type="entry name" value="TonB_dep_Rec_b-barrel"/>
    <property type="match status" value="1"/>
</dbReference>
<keyword evidence="4 10" id="KW-0812">Transmembrane</keyword>
<dbReference type="InterPro" id="IPR036942">
    <property type="entry name" value="Beta-barrel_TonB_sf"/>
</dbReference>
<reference evidence="16" key="1">
    <citation type="journal article" date="2019" name="Int. J. Syst. Evol. Microbiol.">
        <title>The Global Catalogue of Microorganisms (GCM) 10K type strain sequencing project: providing services to taxonomists for standard genome sequencing and annotation.</title>
        <authorList>
            <consortium name="The Broad Institute Genomics Platform"/>
            <consortium name="The Broad Institute Genome Sequencing Center for Infectious Disease"/>
            <person name="Wu L."/>
            <person name="Ma J."/>
        </authorList>
    </citation>
    <scope>NUCLEOTIDE SEQUENCE [LARGE SCALE GENOMIC DNA]</scope>
    <source>
        <strain evidence="16">CECT 7956</strain>
    </source>
</reference>
<evidence type="ECO:0000256" key="7">
    <source>
        <dbReference type="ARBA" id="ARBA00023136"/>
    </source>
</evidence>
<evidence type="ECO:0000313" key="15">
    <source>
        <dbReference type="EMBL" id="MFC3811609.1"/>
    </source>
</evidence>
<dbReference type="EMBL" id="JBHRYQ010000001">
    <property type="protein sequence ID" value="MFC3811609.1"/>
    <property type="molecule type" value="Genomic_DNA"/>
</dbReference>
<dbReference type="Pfam" id="PF07715">
    <property type="entry name" value="Plug"/>
    <property type="match status" value="1"/>
</dbReference>
<keyword evidence="3 10" id="KW-1134">Transmembrane beta strand</keyword>
<proteinExistence type="inferred from homology"/>
<evidence type="ECO:0000256" key="9">
    <source>
        <dbReference type="ARBA" id="ARBA00023237"/>
    </source>
</evidence>
<comment type="caution">
    <text evidence="15">The sequence shown here is derived from an EMBL/GenBank/DDBJ whole genome shotgun (WGS) entry which is preliminary data.</text>
</comment>
<keyword evidence="7 10" id="KW-0472">Membrane</keyword>
<dbReference type="InterPro" id="IPR012910">
    <property type="entry name" value="Plug_dom"/>
</dbReference>
<evidence type="ECO:0000259" key="14">
    <source>
        <dbReference type="Pfam" id="PF07715"/>
    </source>
</evidence>
<evidence type="ECO:0000259" key="13">
    <source>
        <dbReference type="Pfam" id="PF00593"/>
    </source>
</evidence>
<gene>
    <name evidence="15" type="ORF">ACFOOI_13185</name>
</gene>
<dbReference type="InterPro" id="IPR037066">
    <property type="entry name" value="Plug_dom_sf"/>
</dbReference>
<keyword evidence="16" id="KW-1185">Reference proteome</keyword>
<dbReference type="InterPro" id="IPR039426">
    <property type="entry name" value="TonB-dep_rcpt-like"/>
</dbReference>
<protein>
    <submittedName>
        <fullName evidence="15">TonB-dependent receptor domain-containing protein</fullName>
    </submittedName>
</protein>
<keyword evidence="6 11" id="KW-0798">TonB box</keyword>
<dbReference type="PANTHER" id="PTHR30069:SF29">
    <property type="entry name" value="HEMOGLOBIN AND HEMOGLOBIN-HAPTOGLOBIN-BINDING PROTEIN 1-RELATED"/>
    <property type="match status" value="1"/>
</dbReference>